<dbReference type="PIRSF" id="PIRSF002808">
    <property type="entry name" value="Hexose_phosphate_transp"/>
    <property type="match status" value="1"/>
</dbReference>
<feature type="transmembrane region" description="Helical" evidence="5">
    <location>
        <begin position="260"/>
        <end position="280"/>
    </location>
</feature>
<keyword evidence="4 5" id="KW-0472">Membrane</keyword>
<dbReference type="Gene3D" id="1.20.1250.20">
    <property type="entry name" value="MFS general substrate transporter like domains"/>
    <property type="match status" value="2"/>
</dbReference>
<evidence type="ECO:0000259" key="6">
    <source>
        <dbReference type="PROSITE" id="PS50850"/>
    </source>
</evidence>
<feature type="transmembrane region" description="Helical" evidence="5">
    <location>
        <begin position="427"/>
        <end position="447"/>
    </location>
</feature>
<keyword evidence="2 5" id="KW-0812">Transmembrane</keyword>
<dbReference type="CDD" id="cd17319">
    <property type="entry name" value="MFS_ExuT_GudP_like"/>
    <property type="match status" value="1"/>
</dbReference>
<comment type="subcellular location">
    <subcellularLocation>
        <location evidence="1">Membrane</location>
        <topology evidence="1">Multi-pass membrane protein</topology>
    </subcellularLocation>
</comment>
<dbReference type="EMBL" id="CP032157">
    <property type="protein sequence ID" value="AXY78699.1"/>
    <property type="molecule type" value="Genomic_DNA"/>
</dbReference>
<dbReference type="InterPro" id="IPR036259">
    <property type="entry name" value="MFS_trans_sf"/>
</dbReference>
<sequence>MQTTKTGTRNGGLAGKAAGTGKGAFKLKGLRWYIISLIGLATIINYIDRGAINFMWPYIYKDFGIADGDSKNALALITTFFMVAYAIGQTVTGKMMDAIGTRLGMAVSIIGWSISIALHALARSILSFNIFRFLLGISEAGNWPGATKSNAEWFPPKERAIAQGIFGAGASLGSVVAAPVIAGLFLAFGWKTTFVVIAVLGFLWIIPWLLINKNTPDKHPWITREEQDYIQQGNAAAEAARTTATTVYTWRQLLQFKNTWGIISSRFFIDPVWWLFVTWLPTFLKEQYQFDMKQIGAFAWVPYLFAAIGGLMGGFFSSSKIKKGIAAPKARKQAITIGSIIMLVSLTLIAFYLDHLKEQVNVAIALISATLFGFQFLINNIQTLPGDYFHGKNVGTVAGMGGTSAVLGTLITTWIVPVITQTSYTSFFILGALMVPLAWICITFITAKPNQSFTNK</sequence>
<evidence type="ECO:0000256" key="1">
    <source>
        <dbReference type="ARBA" id="ARBA00004141"/>
    </source>
</evidence>
<dbReference type="GO" id="GO:0016020">
    <property type="term" value="C:membrane"/>
    <property type="evidence" value="ECO:0007669"/>
    <property type="project" value="UniProtKB-SubCell"/>
</dbReference>
<dbReference type="Proteomes" id="UP000263900">
    <property type="component" value="Chromosome"/>
</dbReference>
<dbReference type="SUPFAM" id="SSF103473">
    <property type="entry name" value="MFS general substrate transporter"/>
    <property type="match status" value="1"/>
</dbReference>
<evidence type="ECO:0000256" key="5">
    <source>
        <dbReference type="SAM" id="Phobius"/>
    </source>
</evidence>
<keyword evidence="8" id="KW-1185">Reference proteome</keyword>
<organism evidence="7 8">
    <name type="scientific">Paraflavitalea soli</name>
    <dbReference type="NCBI Taxonomy" id="2315862"/>
    <lineage>
        <taxon>Bacteria</taxon>
        <taxon>Pseudomonadati</taxon>
        <taxon>Bacteroidota</taxon>
        <taxon>Chitinophagia</taxon>
        <taxon>Chitinophagales</taxon>
        <taxon>Chitinophagaceae</taxon>
        <taxon>Paraflavitalea</taxon>
    </lineage>
</organism>
<feature type="transmembrane region" description="Helical" evidence="5">
    <location>
        <begin position="300"/>
        <end position="321"/>
    </location>
</feature>
<feature type="transmembrane region" description="Helical" evidence="5">
    <location>
        <begin position="194"/>
        <end position="211"/>
    </location>
</feature>
<dbReference type="InterPro" id="IPR000849">
    <property type="entry name" value="Sugar_P_transporter"/>
</dbReference>
<feature type="transmembrane region" description="Helical" evidence="5">
    <location>
        <begin position="32"/>
        <end position="52"/>
    </location>
</feature>
<dbReference type="AlphaFoldDB" id="A0A3B7MZQ0"/>
<protein>
    <submittedName>
        <fullName evidence="7">MFS transporter</fullName>
    </submittedName>
</protein>
<evidence type="ECO:0000256" key="2">
    <source>
        <dbReference type="ARBA" id="ARBA00022692"/>
    </source>
</evidence>
<dbReference type="PANTHER" id="PTHR11662:SF285">
    <property type="entry name" value="HEXURONATE TRANSPORTER"/>
    <property type="match status" value="1"/>
</dbReference>
<feature type="transmembrane region" description="Helical" evidence="5">
    <location>
        <begin position="393"/>
        <end position="415"/>
    </location>
</feature>
<reference evidence="7 8" key="1">
    <citation type="submission" date="2018-09" db="EMBL/GenBank/DDBJ databases">
        <title>Genome sequencing of strain 6GH32-13.</title>
        <authorList>
            <person name="Weon H.-Y."/>
            <person name="Heo J."/>
            <person name="Kwon S.-W."/>
        </authorList>
    </citation>
    <scope>NUCLEOTIDE SEQUENCE [LARGE SCALE GENOMIC DNA]</scope>
    <source>
        <strain evidence="7 8">5GH32-13</strain>
    </source>
</reference>
<proteinExistence type="predicted"/>
<dbReference type="GO" id="GO:0015134">
    <property type="term" value="F:hexuronate transmembrane transporter activity"/>
    <property type="evidence" value="ECO:0007669"/>
    <property type="project" value="TreeGrafter"/>
</dbReference>
<gene>
    <name evidence="7" type="ORF">D3H65_19205</name>
</gene>
<accession>A0A3B7MZQ0</accession>
<evidence type="ECO:0000256" key="3">
    <source>
        <dbReference type="ARBA" id="ARBA00022989"/>
    </source>
</evidence>
<keyword evidence="3 5" id="KW-1133">Transmembrane helix</keyword>
<dbReference type="InterPro" id="IPR050382">
    <property type="entry name" value="MFS_Na/Anion_cotransporter"/>
</dbReference>
<dbReference type="PANTHER" id="PTHR11662">
    <property type="entry name" value="SOLUTE CARRIER FAMILY 17"/>
    <property type="match status" value="1"/>
</dbReference>
<feature type="transmembrane region" description="Helical" evidence="5">
    <location>
        <begin position="333"/>
        <end position="353"/>
    </location>
</feature>
<name>A0A3B7MZQ0_9BACT</name>
<dbReference type="KEGG" id="pseg:D3H65_19205"/>
<dbReference type="InterPro" id="IPR020846">
    <property type="entry name" value="MFS_dom"/>
</dbReference>
<feature type="domain" description="Major facilitator superfamily (MFS) profile" evidence="6">
    <location>
        <begin position="34"/>
        <end position="450"/>
    </location>
</feature>
<dbReference type="OrthoDB" id="9781156at2"/>
<feature type="transmembrane region" description="Helical" evidence="5">
    <location>
        <begin position="103"/>
        <end position="122"/>
    </location>
</feature>
<feature type="transmembrane region" description="Helical" evidence="5">
    <location>
        <begin position="359"/>
        <end position="381"/>
    </location>
</feature>
<feature type="transmembrane region" description="Helical" evidence="5">
    <location>
        <begin position="73"/>
        <end position="91"/>
    </location>
</feature>
<dbReference type="InterPro" id="IPR011701">
    <property type="entry name" value="MFS"/>
</dbReference>
<evidence type="ECO:0000313" key="8">
    <source>
        <dbReference type="Proteomes" id="UP000263900"/>
    </source>
</evidence>
<feature type="transmembrane region" description="Helical" evidence="5">
    <location>
        <begin position="165"/>
        <end position="188"/>
    </location>
</feature>
<evidence type="ECO:0000313" key="7">
    <source>
        <dbReference type="EMBL" id="AXY78699.1"/>
    </source>
</evidence>
<dbReference type="Pfam" id="PF07690">
    <property type="entry name" value="MFS_1"/>
    <property type="match status" value="1"/>
</dbReference>
<evidence type="ECO:0000256" key="4">
    <source>
        <dbReference type="ARBA" id="ARBA00023136"/>
    </source>
</evidence>
<dbReference type="PROSITE" id="PS50850">
    <property type="entry name" value="MFS"/>
    <property type="match status" value="1"/>
</dbReference>